<evidence type="ECO:0000313" key="13">
    <source>
        <dbReference type="EMBL" id="PSL52543.1"/>
    </source>
</evidence>
<evidence type="ECO:0000259" key="12">
    <source>
        <dbReference type="Pfam" id="PF08533"/>
    </source>
</evidence>
<keyword evidence="9" id="KW-0479">Metal-binding</keyword>
<dbReference type="GO" id="GO:0046872">
    <property type="term" value="F:metal ion binding"/>
    <property type="evidence" value="ECO:0007669"/>
    <property type="project" value="UniProtKB-KW"/>
</dbReference>
<dbReference type="AlphaFoldDB" id="A0A2P8I251"/>
<name>A0A2P8I251_SACCR</name>
<dbReference type="RefSeq" id="WP_106618734.1">
    <property type="nucleotide sequence ID" value="NZ_PYAX01000012.1"/>
</dbReference>
<dbReference type="Pfam" id="PF08532">
    <property type="entry name" value="Glyco_hydro_42M"/>
    <property type="match status" value="1"/>
</dbReference>
<evidence type="ECO:0000256" key="9">
    <source>
        <dbReference type="PIRSR" id="PIRSR001084-3"/>
    </source>
</evidence>
<dbReference type="InterPro" id="IPR013738">
    <property type="entry name" value="Beta_galactosidase_Trimer"/>
</dbReference>
<feature type="domain" description="Beta-galactosidase trimerisation" evidence="11">
    <location>
        <begin position="385"/>
        <end position="584"/>
    </location>
</feature>
<feature type="domain" description="Glycoside hydrolase family 42 N-terminal" evidence="10">
    <location>
        <begin position="9"/>
        <end position="374"/>
    </location>
</feature>
<evidence type="ECO:0000256" key="1">
    <source>
        <dbReference type="ARBA" id="ARBA00001412"/>
    </source>
</evidence>
<dbReference type="SUPFAM" id="SSF52317">
    <property type="entry name" value="Class I glutamine amidotransferase-like"/>
    <property type="match status" value="1"/>
</dbReference>
<dbReference type="PIRSF" id="PIRSF001084">
    <property type="entry name" value="B-galactosidase"/>
    <property type="match status" value="1"/>
</dbReference>
<gene>
    <name evidence="13" type="ORF">B0I31_11211</name>
</gene>
<evidence type="ECO:0000313" key="14">
    <source>
        <dbReference type="Proteomes" id="UP000241118"/>
    </source>
</evidence>
<dbReference type="InterPro" id="IPR013529">
    <property type="entry name" value="Glyco_hydro_42_N"/>
</dbReference>
<feature type="binding site" evidence="9">
    <location>
        <position position="110"/>
    </location>
    <ligand>
        <name>Zn(2+)</name>
        <dbReference type="ChEBI" id="CHEBI:29105"/>
    </ligand>
</feature>
<reference evidence="13 14" key="1">
    <citation type="submission" date="2018-03" db="EMBL/GenBank/DDBJ databases">
        <title>Genomic Encyclopedia of Type Strains, Phase III (KMG-III): the genomes of soil and plant-associated and newly described type strains.</title>
        <authorList>
            <person name="Whitman W."/>
        </authorList>
    </citation>
    <scope>NUCLEOTIDE SEQUENCE [LARGE SCALE GENOMIC DNA]</scope>
    <source>
        <strain evidence="13 14">CGMCC 4.7097</strain>
    </source>
</reference>
<dbReference type="PANTHER" id="PTHR36447:SF1">
    <property type="entry name" value="BETA-GALACTOSIDASE GANA"/>
    <property type="match status" value="1"/>
</dbReference>
<feature type="binding site" evidence="8">
    <location>
        <position position="106"/>
    </location>
    <ligand>
        <name>substrate</name>
    </ligand>
</feature>
<dbReference type="OrthoDB" id="9800974at2"/>
<dbReference type="PANTHER" id="PTHR36447">
    <property type="entry name" value="BETA-GALACTOSIDASE GANA"/>
    <property type="match status" value="1"/>
</dbReference>
<sequence>MTGLRYGGDYNPEQWPEEVWAQDVELMRRAGVNTVTVGVFSWARIEPRPGERDFGWLDRVLDLLHAGGIDVFLATPTASPPPWLGHRHPETLPVDFDGHRLGYGSRNQFCPSSPVYREHALALVEALARRYADHPALKLWHVGNELGQVCHCDVTAGHFRSWLRDRYGSLDELNTAWHTTFWSQRYGEWDEVIPPRRAPYLINPGQRLDFARFCSDALLACFMAERDVLRRFTPDVPVTTNFIGLQAPVDYWELARHEDVVSHDWYADPFDPTGHVMSALSFDLMRSLAGGPWVLMEQAASAVNWRRRNPPKPAGQLRAQSVQAVARGADAVCFFQWRASRGGAEKFHSGMLPHAGPDSRVFREVVALGADLRALAPVAGAPVTASVAVVLDWESWWAAQLDGHPSGDFDLLTRLRDFYEPLFDLGVTVDFAHPSADLSAYRLVVVPNLYLVRDAQPLVSFVAGGGTLVMGFFSGVVDEHDRVHLGGYPAPFREVLGLRIEEMVPLGPDEVLTCTSESLGGFTADFWYDDLRAEGAEVVASLVDGVPVVLRNEYGDGTAWYVGTRPSAGVMRRLLARVVAEAGVEPVLDPPRGVEAVRRGDVLFLVNHGVADVRLDVPGTHVDLLTGATVTDSVTLGKYGVAALAPPLPSGG</sequence>
<feature type="binding site" evidence="9">
    <location>
        <position position="152"/>
    </location>
    <ligand>
        <name>Zn(2+)</name>
        <dbReference type="ChEBI" id="CHEBI:29105"/>
    </ligand>
</feature>
<feature type="binding site" evidence="8">
    <location>
        <position position="305"/>
    </location>
    <ligand>
        <name>substrate</name>
    </ligand>
</feature>
<dbReference type="GO" id="GO:0009341">
    <property type="term" value="C:beta-galactosidase complex"/>
    <property type="evidence" value="ECO:0007669"/>
    <property type="project" value="InterPro"/>
</dbReference>
<dbReference type="Pfam" id="PF08533">
    <property type="entry name" value="Glyco_hydro_42C"/>
    <property type="match status" value="1"/>
</dbReference>
<dbReference type="Gene3D" id="2.60.40.1180">
    <property type="entry name" value="Golgi alpha-mannosidase II"/>
    <property type="match status" value="1"/>
</dbReference>
<dbReference type="InterPro" id="IPR029062">
    <property type="entry name" value="Class_I_gatase-like"/>
</dbReference>
<evidence type="ECO:0000256" key="4">
    <source>
        <dbReference type="ARBA" id="ARBA00022801"/>
    </source>
</evidence>
<dbReference type="InterPro" id="IPR003476">
    <property type="entry name" value="Glyco_hydro_42"/>
</dbReference>
<dbReference type="Gene3D" id="3.20.20.80">
    <property type="entry name" value="Glycosidases"/>
    <property type="match status" value="1"/>
</dbReference>
<feature type="active site" description="Nucleophile" evidence="7">
    <location>
        <position position="297"/>
    </location>
</feature>
<feature type="binding site" evidence="9">
    <location>
        <position position="150"/>
    </location>
    <ligand>
        <name>Zn(2+)</name>
        <dbReference type="ChEBI" id="CHEBI:29105"/>
    </ligand>
</feature>
<feature type="binding site" evidence="8">
    <location>
        <position position="144"/>
    </location>
    <ligand>
        <name>substrate</name>
    </ligand>
</feature>
<keyword evidence="5 6" id="KW-0326">Glycosidase</keyword>
<feature type="domain" description="Beta-galactosidase C-terminal" evidence="12">
    <location>
        <begin position="593"/>
        <end position="642"/>
    </location>
</feature>
<dbReference type="InterPro" id="IPR017853">
    <property type="entry name" value="GH"/>
</dbReference>
<evidence type="ECO:0000256" key="5">
    <source>
        <dbReference type="ARBA" id="ARBA00023295"/>
    </source>
</evidence>
<evidence type="ECO:0000259" key="11">
    <source>
        <dbReference type="Pfam" id="PF08532"/>
    </source>
</evidence>
<dbReference type="GO" id="GO:0006012">
    <property type="term" value="P:galactose metabolic process"/>
    <property type="evidence" value="ECO:0007669"/>
    <property type="project" value="InterPro"/>
</dbReference>
<keyword evidence="14" id="KW-1185">Reference proteome</keyword>
<dbReference type="InterPro" id="IPR013739">
    <property type="entry name" value="Beta_galactosidase_C"/>
</dbReference>
<keyword evidence="4 6" id="KW-0378">Hydrolase</keyword>
<dbReference type="Proteomes" id="UP000241118">
    <property type="component" value="Unassembled WGS sequence"/>
</dbReference>
<dbReference type="Gene3D" id="3.40.50.880">
    <property type="match status" value="1"/>
</dbReference>
<dbReference type="CDD" id="cd03143">
    <property type="entry name" value="A4_beta-galactosidase_middle_domain"/>
    <property type="match status" value="1"/>
</dbReference>
<accession>A0A2P8I251</accession>
<comment type="similarity">
    <text evidence="2 6">Belongs to the glycosyl hydrolase 42 family.</text>
</comment>
<comment type="catalytic activity">
    <reaction evidence="1 6">
        <text>Hydrolysis of terminal non-reducing beta-D-galactose residues in beta-D-galactosides.</text>
        <dbReference type="EC" id="3.2.1.23"/>
    </reaction>
</comment>
<dbReference type="Pfam" id="PF02449">
    <property type="entry name" value="Glyco_hydro_42"/>
    <property type="match status" value="1"/>
</dbReference>
<feature type="active site" description="Proton donor" evidence="7">
    <location>
        <position position="145"/>
    </location>
</feature>
<dbReference type="InterPro" id="IPR013780">
    <property type="entry name" value="Glyco_hydro_b"/>
</dbReference>
<dbReference type="GO" id="GO:0004565">
    <property type="term" value="F:beta-galactosidase activity"/>
    <property type="evidence" value="ECO:0007669"/>
    <property type="project" value="UniProtKB-EC"/>
</dbReference>
<evidence type="ECO:0000256" key="8">
    <source>
        <dbReference type="PIRSR" id="PIRSR001084-2"/>
    </source>
</evidence>
<evidence type="ECO:0000256" key="3">
    <source>
        <dbReference type="ARBA" id="ARBA00012756"/>
    </source>
</evidence>
<protein>
    <recommendedName>
        <fullName evidence="3 6">Beta-galactosidase</fullName>
        <shortName evidence="6">Beta-gal</shortName>
        <ecNumber evidence="3 6">3.2.1.23</ecNumber>
    </recommendedName>
</protein>
<evidence type="ECO:0000256" key="7">
    <source>
        <dbReference type="PIRSR" id="PIRSR001084-1"/>
    </source>
</evidence>
<evidence type="ECO:0000259" key="10">
    <source>
        <dbReference type="Pfam" id="PF02449"/>
    </source>
</evidence>
<keyword evidence="9" id="KW-0862">Zinc</keyword>
<dbReference type="EMBL" id="PYAX01000012">
    <property type="protein sequence ID" value="PSL52543.1"/>
    <property type="molecule type" value="Genomic_DNA"/>
</dbReference>
<proteinExistence type="inferred from homology"/>
<evidence type="ECO:0000256" key="6">
    <source>
        <dbReference type="PIRNR" id="PIRNR001084"/>
    </source>
</evidence>
<evidence type="ECO:0000256" key="2">
    <source>
        <dbReference type="ARBA" id="ARBA00005940"/>
    </source>
</evidence>
<comment type="caution">
    <text evidence="13">The sequence shown here is derived from an EMBL/GenBank/DDBJ whole genome shotgun (WGS) entry which is preliminary data.</text>
</comment>
<dbReference type="SUPFAM" id="SSF51445">
    <property type="entry name" value="(Trans)glycosidases"/>
    <property type="match status" value="1"/>
</dbReference>
<dbReference type="EC" id="3.2.1.23" evidence="3 6"/>
<organism evidence="13 14">
    <name type="scientific">Saccharothrix carnea</name>
    <dbReference type="NCBI Taxonomy" id="1280637"/>
    <lineage>
        <taxon>Bacteria</taxon>
        <taxon>Bacillati</taxon>
        <taxon>Actinomycetota</taxon>
        <taxon>Actinomycetes</taxon>
        <taxon>Pseudonocardiales</taxon>
        <taxon>Pseudonocardiaceae</taxon>
        <taxon>Saccharothrix</taxon>
    </lineage>
</organism>